<reference evidence="1 2" key="1">
    <citation type="submission" date="2015-01" db="EMBL/GenBank/DDBJ databases">
        <title>Vibrio sp. C5 JCM 19232 whole genome shotgun sequence.</title>
        <authorList>
            <person name="Sawabe T."/>
            <person name="Meirelles P."/>
            <person name="Feng G."/>
            <person name="Sayaka M."/>
            <person name="Hattori M."/>
            <person name="Ohkuma M."/>
        </authorList>
    </citation>
    <scope>NUCLEOTIDE SEQUENCE [LARGE SCALE GENOMIC DNA]</scope>
    <source>
        <strain evidence="1 2">JCM19232</strain>
    </source>
</reference>
<organism evidence="1 2">
    <name type="scientific">Vibrio ishigakensis</name>
    <dbReference type="NCBI Taxonomy" id="1481914"/>
    <lineage>
        <taxon>Bacteria</taxon>
        <taxon>Pseudomonadati</taxon>
        <taxon>Pseudomonadota</taxon>
        <taxon>Gammaproteobacteria</taxon>
        <taxon>Vibrionales</taxon>
        <taxon>Vibrionaceae</taxon>
        <taxon>Vibrio</taxon>
    </lineage>
</organism>
<dbReference type="EMBL" id="BBSA01000001">
    <property type="protein sequence ID" value="GAM59968.1"/>
    <property type="molecule type" value="Genomic_DNA"/>
</dbReference>
<reference evidence="1 2" key="2">
    <citation type="submission" date="2015-01" db="EMBL/GenBank/DDBJ databases">
        <authorList>
            <consortium name="NBRP consortium"/>
            <person name="Sawabe T."/>
            <person name="Meirelles P."/>
            <person name="Feng G."/>
            <person name="Sayaka M."/>
            <person name="Hattori M."/>
            <person name="Ohkuma M."/>
        </authorList>
    </citation>
    <scope>NUCLEOTIDE SEQUENCE [LARGE SCALE GENOMIC DNA]</scope>
    <source>
        <strain evidence="1 2">JCM19232</strain>
    </source>
</reference>
<sequence>MVGIGKQFYTSTRREANVIMNGAVGVVAGEGMRMKINF</sequence>
<evidence type="ECO:0000313" key="1">
    <source>
        <dbReference type="EMBL" id="GAM59968.1"/>
    </source>
</evidence>
<evidence type="ECO:0000313" key="2">
    <source>
        <dbReference type="Proteomes" id="UP000031670"/>
    </source>
</evidence>
<comment type="caution">
    <text evidence="1">The sequence shown here is derived from an EMBL/GenBank/DDBJ whole genome shotgun (WGS) entry which is preliminary data.</text>
</comment>
<name>A0A0B8P9X6_9VIBR</name>
<protein>
    <submittedName>
        <fullName evidence="1">Uncharacterized protein</fullName>
    </submittedName>
</protein>
<gene>
    <name evidence="1" type="ORF">JCM19232_301</name>
</gene>
<proteinExistence type="predicted"/>
<dbReference type="AlphaFoldDB" id="A0A0B8P9X6"/>
<accession>A0A0B8P9X6</accession>
<dbReference type="Proteomes" id="UP000031670">
    <property type="component" value="Unassembled WGS sequence"/>
</dbReference>